<dbReference type="PANTHER" id="PTHR30622">
    <property type="entry name" value="UNDECAPRENYL-DIPHOSPHATASE"/>
    <property type="match status" value="1"/>
</dbReference>
<dbReference type="Proteomes" id="UP001144471">
    <property type="component" value="Unassembled WGS sequence"/>
</dbReference>
<comment type="caution">
    <text evidence="15">The sequence shown here is derived from an EMBL/GenBank/DDBJ whole genome shotgun (WGS) entry which is preliminary data.</text>
</comment>
<evidence type="ECO:0000256" key="3">
    <source>
        <dbReference type="ARBA" id="ARBA00012374"/>
    </source>
</evidence>
<dbReference type="GO" id="GO:0050380">
    <property type="term" value="F:undecaprenyl-diphosphatase activity"/>
    <property type="evidence" value="ECO:0007669"/>
    <property type="project" value="UniProtKB-UniRule"/>
</dbReference>
<feature type="transmembrane region" description="Helical" evidence="14">
    <location>
        <begin position="84"/>
        <end position="102"/>
    </location>
</feature>
<evidence type="ECO:0000256" key="11">
    <source>
        <dbReference type="ARBA" id="ARBA00032707"/>
    </source>
</evidence>
<protein>
    <recommendedName>
        <fullName evidence="4 14">Undecaprenyl-diphosphatase</fullName>
        <ecNumber evidence="3 14">3.6.1.27</ecNumber>
    </recommendedName>
    <alternativeName>
        <fullName evidence="12 14">Bacitracin resistance protein</fullName>
    </alternativeName>
    <alternativeName>
        <fullName evidence="11 14">Undecaprenyl pyrophosphate phosphatase</fullName>
    </alternativeName>
</protein>
<dbReference type="EMBL" id="BSDY01000008">
    <property type="protein sequence ID" value="GLI56496.1"/>
    <property type="molecule type" value="Genomic_DNA"/>
</dbReference>
<dbReference type="HAMAP" id="MF_01006">
    <property type="entry name" value="Undec_diphosphatase"/>
    <property type="match status" value="1"/>
</dbReference>
<comment type="function">
    <text evidence="14">Catalyzes the dephosphorylation of undecaprenyl diphosphate (UPP). Confers resistance to bacitracin.</text>
</comment>
<feature type="transmembrane region" description="Helical" evidence="14">
    <location>
        <begin position="146"/>
        <end position="164"/>
    </location>
</feature>
<evidence type="ECO:0000256" key="4">
    <source>
        <dbReference type="ARBA" id="ARBA00021581"/>
    </source>
</evidence>
<feature type="transmembrane region" description="Helical" evidence="14">
    <location>
        <begin position="108"/>
        <end position="134"/>
    </location>
</feature>
<dbReference type="NCBIfam" id="NF001391">
    <property type="entry name" value="PRK00281.1-5"/>
    <property type="match status" value="1"/>
</dbReference>
<dbReference type="NCBIfam" id="TIGR00753">
    <property type="entry name" value="undec_PP_bacA"/>
    <property type="match status" value="1"/>
</dbReference>
<keyword evidence="10 14" id="KW-0046">Antibiotic resistance</keyword>
<feature type="transmembrane region" description="Helical" evidence="14">
    <location>
        <begin position="43"/>
        <end position="64"/>
    </location>
</feature>
<comment type="miscellaneous">
    <text evidence="14">Bacitracin is thought to be involved in the inhibition of peptidoglycan synthesis by sequestering undecaprenyl diphosphate, thereby reducing the pool of lipid carrier available.</text>
</comment>
<dbReference type="GO" id="GO:0008360">
    <property type="term" value="P:regulation of cell shape"/>
    <property type="evidence" value="ECO:0007669"/>
    <property type="project" value="UniProtKB-KW"/>
</dbReference>
<evidence type="ECO:0000256" key="2">
    <source>
        <dbReference type="ARBA" id="ARBA00010621"/>
    </source>
</evidence>
<organism evidence="15 16">
    <name type="scientific">Propionigenium maris DSM 9537</name>
    <dbReference type="NCBI Taxonomy" id="1123000"/>
    <lineage>
        <taxon>Bacteria</taxon>
        <taxon>Fusobacteriati</taxon>
        <taxon>Fusobacteriota</taxon>
        <taxon>Fusobacteriia</taxon>
        <taxon>Fusobacteriales</taxon>
        <taxon>Fusobacteriaceae</taxon>
        <taxon>Propionigenium</taxon>
    </lineage>
</organism>
<feature type="transmembrane region" description="Helical" evidence="14">
    <location>
        <begin position="248"/>
        <end position="267"/>
    </location>
</feature>
<gene>
    <name evidence="14 15" type="primary">uppP</name>
    <name evidence="15" type="ORF">PM10SUCC1_20100</name>
</gene>
<evidence type="ECO:0000256" key="5">
    <source>
        <dbReference type="ARBA" id="ARBA00022475"/>
    </source>
</evidence>
<comment type="catalytic activity">
    <reaction evidence="13 14">
        <text>di-trans,octa-cis-undecaprenyl diphosphate + H2O = di-trans,octa-cis-undecaprenyl phosphate + phosphate + H(+)</text>
        <dbReference type="Rhea" id="RHEA:28094"/>
        <dbReference type="ChEBI" id="CHEBI:15377"/>
        <dbReference type="ChEBI" id="CHEBI:15378"/>
        <dbReference type="ChEBI" id="CHEBI:43474"/>
        <dbReference type="ChEBI" id="CHEBI:58405"/>
        <dbReference type="ChEBI" id="CHEBI:60392"/>
        <dbReference type="EC" id="3.6.1.27"/>
    </reaction>
</comment>
<keyword evidence="14" id="KW-0133">Cell shape</keyword>
<keyword evidence="14" id="KW-0961">Cell wall biogenesis/degradation</keyword>
<evidence type="ECO:0000256" key="1">
    <source>
        <dbReference type="ARBA" id="ARBA00004651"/>
    </source>
</evidence>
<keyword evidence="6 14" id="KW-0812">Transmembrane</keyword>
<comment type="subcellular location">
    <subcellularLocation>
        <location evidence="1 14">Cell membrane</location>
        <topology evidence="1 14">Multi-pass membrane protein</topology>
    </subcellularLocation>
</comment>
<feature type="transmembrane region" description="Helical" evidence="14">
    <location>
        <begin position="218"/>
        <end position="236"/>
    </location>
</feature>
<feature type="transmembrane region" description="Helical" evidence="14">
    <location>
        <begin position="184"/>
        <end position="206"/>
    </location>
</feature>
<dbReference type="GO" id="GO:0005886">
    <property type="term" value="C:plasma membrane"/>
    <property type="evidence" value="ECO:0007669"/>
    <property type="project" value="UniProtKB-SubCell"/>
</dbReference>
<dbReference type="GO" id="GO:0009252">
    <property type="term" value="P:peptidoglycan biosynthetic process"/>
    <property type="evidence" value="ECO:0007669"/>
    <property type="project" value="UniProtKB-KW"/>
</dbReference>
<evidence type="ECO:0000256" key="9">
    <source>
        <dbReference type="ARBA" id="ARBA00023136"/>
    </source>
</evidence>
<comment type="similarity">
    <text evidence="2 14">Belongs to the UppP family.</text>
</comment>
<sequence>MSDLLIVTILGIVQGLTEFVPVSSTGHMILVEEFLGSQTFNKGFFDTFLVVVQLPSILAVIVYFWNDINPFVKEKEVFKEKMILWSKIVVGVLPAAVFGLLLDDIISGYLSGVQIIAAMLILYGAVFVVMEKLIGKGKKVEKMSGVSYKLAVAVGFFQCLAMVPGTSRSGATIVGGLLLGLSRAVAAEFSFFLAIPTMFGATLLRLLKHGLTFTPEEWKLTLVGCVVSFVVSYVVIKWFMAYLKKRDFKLFGIYRILVGILVFLSIYY</sequence>
<evidence type="ECO:0000256" key="6">
    <source>
        <dbReference type="ARBA" id="ARBA00022692"/>
    </source>
</evidence>
<keyword evidence="9 14" id="KW-0472">Membrane</keyword>
<keyword evidence="7 14" id="KW-0378">Hydrolase</keyword>
<dbReference type="EC" id="3.6.1.27" evidence="3 14"/>
<evidence type="ECO:0000256" key="8">
    <source>
        <dbReference type="ARBA" id="ARBA00022989"/>
    </source>
</evidence>
<evidence type="ECO:0000256" key="10">
    <source>
        <dbReference type="ARBA" id="ARBA00023251"/>
    </source>
</evidence>
<evidence type="ECO:0000256" key="7">
    <source>
        <dbReference type="ARBA" id="ARBA00022801"/>
    </source>
</evidence>
<keyword evidence="16" id="KW-1185">Reference proteome</keyword>
<evidence type="ECO:0000256" key="12">
    <source>
        <dbReference type="ARBA" id="ARBA00032932"/>
    </source>
</evidence>
<dbReference type="GO" id="GO:0046677">
    <property type="term" value="P:response to antibiotic"/>
    <property type="evidence" value="ECO:0007669"/>
    <property type="project" value="UniProtKB-UniRule"/>
</dbReference>
<dbReference type="Pfam" id="PF02673">
    <property type="entry name" value="BacA"/>
    <property type="match status" value="1"/>
</dbReference>
<dbReference type="GO" id="GO:0071555">
    <property type="term" value="P:cell wall organization"/>
    <property type="evidence" value="ECO:0007669"/>
    <property type="project" value="UniProtKB-KW"/>
</dbReference>
<dbReference type="RefSeq" id="WP_281835681.1">
    <property type="nucleotide sequence ID" value="NZ_BSDY01000008.1"/>
</dbReference>
<dbReference type="PANTHER" id="PTHR30622:SF3">
    <property type="entry name" value="UNDECAPRENYL-DIPHOSPHATASE"/>
    <property type="match status" value="1"/>
</dbReference>
<evidence type="ECO:0000256" key="13">
    <source>
        <dbReference type="ARBA" id="ARBA00047594"/>
    </source>
</evidence>
<evidence type="ECO:0000313" key="15">
    <source>
        <dbReference type="EMBL" id="GLI56496.1"/>
    </source>
</evidence>
<reference evidence="15" key="1">
    <citation type="submission" date="2022-12" db="EMBL/GenBank/DDBJ databases">
        <title>Reference genome sequencing for broad-spectrum identification of bacterial and archaeal isolates by mass spectrometry.</title>
        <authorList>
            <person name="Sekiguchi Y."/>
            <person name="Tourlousse D.M."/>
        </authorList>
    </citation>
    <scope>NUCLEOTIDE SEQUENCE</scope>
    <source>
        <strain evidence="15">10succ1</strain>
    </source>
</reference>
<proteinExistence type="inferred from homology"/>
<accession>A0A9W6GMM2</accession>
<evidence type="ECO:0000313" key="16">
    <source>
        <dbReference type="Proteomes" id="UP001144471"/>
    </source>
</evidence>
<keyword evidence="5 14" id="KW-1003">Cell membrane</keyword>
<dbReference type="InterPro" id="IPR003824">
    <property type="entry name" value="UppP"/>
</dbReference>
<name>A0A9W6GMM2_9FUSO</name>
<dbReference type="NCBIfam" id="NF001390">
    <property type="entry name" value="PRK00281.1-4"/>
    <property type="match status" value="1"/>
</dbReference>
<dbReference type="AlphaFoldDB" id="A0A9W6GMM2"/>
<keyword evidence="14" id="KW-0573">Peptidoglycan synthesis</keyword>
<keyword evidence="8 14" id="KW-1133">Transmembrane helix</keyword>
<evidence type="ECO:0000256" key="14">
    <source>
        <dbReference type="HAMAP-Rule" id="MF_01006"/>
    </source>
</evidence>